<keyword evidence="3" id="KW-1185">Reference proteome</keyword>
<dbReference type="InterPro" id="IPR025309">
    <property type="entry name" value="KTSC_dom"/>
</dbReference>
<gene>
    <name evidence="2" type="ORF">FHP08_09350</name>
</gene>
<dbReference type="OrthoDB" id="8612029at2"/>
<evidence type="ECO:0000313" key="3">
    <source>
        <dbReference type="Proteomes" id="UP000321548"/>
    </source>
</evidence>
<dbReference type="EMBL" id="VDUY01000003">
    <property type="protein sequence ID" value="TXL66264.1"/>
    <property type="molecule type" value="Genomic_DNA"/>
</dbReference>
<feature type="domain" description="KTSC" evidence="1">
    <location>
        <begin position="11"/>
        <end position="65"/>
    </location>
</feature>
<sequence length="93" mass="10075">MMETRRIGGGRLESAGYDAGEQRLEIEFVDGSLKAFKAVPAEVWRRFVASPNPASFYADRIEEEYAFDAGRTAGDSAARAKLDSLFGPGPASD</sequence>
<dbReference type="Proteomes" id="UP000321548">
    <property type="component" value="Unassembled WGS sequence"/>
</dbReference>
<comment type="caution">
    <text evidence="2">The sequence shown here is derived from an EMBL/GenBank/DDBJ whole genome shotgun (WGS) entry which is preliminary data.</text>
</comment>
<proteinExistence type="predicted"/>
<organism evidence="2 3">
    <name type="scientific">Zeimonas arvi</name>
    <dbReference type="NCBI Taxonomy" id="2498847"/>
    <lineage>
        <taxon>Bacteria</taxon>
        <taxon>Pseudomonadati</taxon>
        <taxon>Pseudomonadota</taxon>
        <taxon>Betaproteobacteria</taxon>
        <taxon>Burkholderiales</taxon>
        <taxon>Burkholderiaceae</taxon>
        <taxon>Zeimonas</taxon>
    </lineage>
</organism>
<protein>
    <submittedName>
        <fullName evidence="2">KTSC domain-containing protein</fullName>
    </submittedName>
</protein>
<dbReference type="Pfam" id="PF13619">
    <property type="entry name" value="KTSC"/>
    <property type="match status" value="1"/>
</dbReference>
<accession>A0A5C8NZ33</accession>
<name>A0A5C8NZ33_9BURK</name>
<dbReference type="AlphaFoldDB" id="A0A5C8NZ33"/>
<evidence type="ECO:0000259" key="1">
    <source>
        <dbReference type="Pfam" id="PF13619"/>
    </source>
</evidence>
<evidence type="ECO:0000313" key="2">
    <source>
        <dbReference type="EMBL" id="TXL66264.1"/>
    </source>
</evidence>
<reference evidence="2 3" key="1">
    <citation type="submission" date="2019-06" db="EMBL/GenBank/DDBJ databases">
        <title>Quisquiliibacterium sp. nov., isolated from a maize field.</title>
        <authorList>
            <person name="Lin S.-Y."/>
            <person name="Tsai C.-F."/>
            <person name="Young C.-C."/>
        </authorList>
    </citation>
    <scope>NUCLEOTIDE SEQUENCE [LARGE SCALE GENOMIC DNA]</scope>
    <source>
        <strain evidence="2 3">CC-CFT501</strain>
    </source>
</reference>